<name>A0AA40CMT0_9PEZI</name>
<feature type="coiled-coil region" evidence="1">
    <location>
        <begin position="10"/>
        <end position="48"/>
    </location>
</feature>
<feature type="compositionally biased region" description="Low complexity" evidence="2">
    <location>
        <begin position="814"/>
        <end position="828"/>
    </location>
</feature>
<sequence>MALPDPEQVLQQYRQLNKELRGIEEEFNRREQHELAALEEARRIIEVDWRKEREAMISELPAQMPLPKTLEELMASKRDGLLALKDETYQREKAERQNQLEEDKRKLTHEWSMVLPPGISALSLSEPPSQVVEASPQALDFAPCVLEAPPPVTEAPGRPAAPTPLSHESAGLQAPAPMPNASFRPQNTMIQPQNAPYPASNGPFQVPLASMQFPSPSYHVPHVSSGPLQLPTPPTVPSQPIPPPAQHRKPLPTGPQQPPTRFQQQPPGPQFPPGAFPSGRDAAHFHTGPVTVERPPPQQQHGQVLPRILPGGEVSGRDSESGGPVPASASLSGMAPQDVAPPPKRRAEDAPRPTESQPKRVRMEDAGNGEGAENEQSSDRQRTASQKTITFDEVFGDGHAKFKHHIVEYPSHSGAFYILKCEQHGVHFNANPLAGAAKHLHSAQHGNMSKERAQAVELLGYQVVDCTAELANANNALFQKLLDAKEYIPLNMNQASKSARRSMGFSADPQPTPPKVASGSPLAPLAPRRSHRGAFRGITNPDAGEMYLAYWKKDKKHYIVIILPWGNLELAGMMGSLSSTGLLQRAPKCYDIDETTGQIRGWNPEVDETKREFPVLYFDGRTSIGWVRAKDLSPFDFNTRSWRDIPYFKEATDHYARARGYISYEDMVNSRSGAPPSRPPGHIGVTTISKPAAPPVEDHDMVDNSTAQVADDSDADSASKGMMSDSDSDVEMANTESRRTSVSNRGDTQDQTEKPASVGHGAYQSQAPGQETPSNAGQISNRPSPQPQEARRGSMGYGAGGVMTLAQTAQLIMSKTSPASGSSSLADSRIGRQKGGSEHPSRRVEKIYAHNNPNRSSNSPRVHSAAVPERRGDAAAQQSVAPAQQTHHVPSPASLQNILHGQPNEQSYHPAPSRQPAYLGEPQDPRRGPSPLQHPLTSTEPPPAHGLEAPTPVAKARIPSPLQMPSRLVSQLGQSSVAEQQLARSRQSSVPGPVSNPESRGSTPVIVRIDPSAPATQDRWRAVRSEQASTATSGSEPPPNPQPVLNPLPTPNPSSAGTQPGSPNLLAKPSPTFSVKRPSNIDINGERGGGSGSATKEVFDVGLLGVPEDLERLNIKETVRLMTDPSTQTARTSSESTTTVIIDPSQIDNIVVHNEGAASARVVKLVYVNGQRGTLVFGASDVGLGLQNGRVHARRFCRWVTSVNPSVEYSNAR</sequence>
<feature type="region of interest" description="Disordered" evidence="2">
    <location>
        <begin position="670"/>
        <end position="799"/>
    </location>
</feature>
<gene>
    <name evidence="3" type="ORF">B0T16DRAFT_392578</name>
</gene>
<reference evidence="3" key="1">
    <citation type="submission" date="2023-06" db="EMBL/GenBank/DDBJ databases">
        <title>Genome-scale phylogeny and comparative genomics of the fungal order Sordariales.</title>
        <authorList>
            <consortium name="Lawrence Berkeley National Laboratory"/>
            <person name="Hensen N."/>
            <person name="Bonometti L."/>
            <person name="Westerberg I."/>
            <person name="Brannstrom I.O."/>
            <person name="Guillou S."/>
            <person name="Cros-Aarteil S."/>
            <person name="Calhoun S."/>
            <person name="Haridas S."/>
            <person name="Kuo A."/>
            <person name="Mondo S."/>
            <person name="Pangilinan J."/>
            <person name="Riley R."/>
            <person name="Labutti K."/>
            <person name="Andreopoulos B."/>
            <person name="Lipzen A."/>
            <person name="Chen C."/>
            <person name="Yanf M."/>
            <person name="Daum C."/>
            <person name="Ng V."/>
            <person name="Clum A."/>
            <person name="Steindorff A."/>
            <person name="Ohm R."/>
            <person name="Martin F."/>
            <person name="Silar P."/>
            <person name="Natvig D."/>
            <person name="Lalanne C."/>
            <person name="Gautier V."/>
            <person name="Ament-Velasquez S.L."/>
            <person name="Kruys A."/>
            <person name="Hutchinson M.I."/>
            <person name="Powell A.J."/>
            <person name="Barry K."/>
            <person name="Miller A.N."/>
            <person name="Grigoriev I.V."/>
            <person name="Debuchy R."/>
            <person name="Gladieux P."/>
            <person name="Thoren M.H."/>
            <person name="Johannesson H."/>
        </authorList>
    </citation>
    <scope>NUCLEOTIDE SEQUENCE</scope>
    <source>
        <strain evidence="3">SMH2532-1</strain>
    </source>
</reference>
<feature type="compositionally biased region" description="Low complexity" evidence="2">
    <location>
        <begin position="716"/>
        <end position="725"/>
    </location>
</feature>
<proteinExistence type="predicted"/>
<feature type="region of interest" description="Disordered" evidence="2">
    <location>
        <begin position="219"/>
        <end position="384"/>
    </location>
</feature>
<comment type="caution">
    <text evidence="3">The sequence shown here is derived from an EMBL/GenBank/DDBJ whole genome shotgun (WGS) entry which is preliminary data.</text>
</comment>
<feature type="compositionally biased region" description="Pro residues" evidence="2">
    <location>
        <begin position="1036"/>
        <end position="1052"/>
    </location>
</feature>
<feature type="compositionally biased region" description="Low complexity" evidence="2">
    <location>
        <begin position="874"/>
        <end position="885"/>
    </location>
</feature>
<evidence type="ECO:0000256" key="2">
    <source>
        <dbReference type="SAM" id="MobiDB-lite"/>
    </source>
</evidence>
<feature type="compositionally biased region" description="Low complexity" evidence="2">
    <location>
        <begin position="851"/>
        <end position="861"/>
    </location>
</feature>
<accession>A0AA40CMT0</accession>
<protein>
    <submittedName>
        <fullName evidence="3">Uncharacterized protein</fullName>
    </submittedName>
</protein>
<feature type="compositionally biased region" description="Low complexity" evidence="2">
    <location>
        <begin position="219"/>
        <end position="229"/>
    </location>
</feature>
<feature type="compositionally biased region" description="Polar residues" evidence="2">
    <location>
        <begin position="763"/>
        <end position="783"/>
    </location>
</feature>
<dbReference type="EMBL" id="JAULSV010000005">
    <property type="protein sequence ID" value="KAK0644182.1"/>
    <property type="molecule type" value="Genomic_DNA"/>
</dbReference>
<dbReference type="AlphaFoldDB" id="A0AA40CMT0"/>
<feature type="compositionally biased region" description="Pro residues" evidence="2">
    <location>
        <begin position="266"/>
        <end position="275"/>
    </location>
</feature>
<feature type="region of interest" description="Disordered" evidence="2">
    <location>
        <begin position="150"/>
        <end position="203"/>
    </location>
</feature>
<evidence type="ECO:0000256" key="1">
    <source>
        <dbReference type="SAM" id="Coils"/>
    </source>
</evidence>
<dbReference type="Proteomes" id="UP001174936">
    <property type="component" value="Unassembled WGS sequence"/>
</dbReference>
<feature type="compositionally biased region" description="Polar residues" evidence="2">
    <location>
        <begin position="1026"/>
        <end position="1035"/>
    </location>
</feature>
<evidence type="ECO:0000313" key="3">
    <source>
        <dbReference type="EMBL" id="KAK0644182.1"/>
    </source>
</evidence>
<feature type="region of interest" description="Disordered" evidence="2">
    <location>
        <begin position="814"/>
        <end position="1094"/>
    </location>
</feature>
<organism evidence="3 4">
    <name type="scientific">Cercophora newfieldiana</name>
    <dbReference type="NCBI Taxonomy" id="92897"/>
    <lineage>
        <taxon>Eukaryota</taxon>
        <taxon>Fungi</taxon>
        <taxon>Dikarya</taxon>
        <taxon>Ascomycota</taxon>
        <taxon>Pezizomycotina</taxon>
        <taxon>Sordariomycetes</taxon>
        <taxon>Sordariomycetidae</taxon>
        <taxon>Sordariales</taxon>
        <taxon>Lasiosphaeriaceae</taxon>
        <taxon>Cercophora</taxon>
    </lineage>
</organism>
<feature type="compositionally biased region" description="Polar residues" evidence="2">
    <location>
        <begin position="968"/>
        <end position="1002"/>
    </location>
</feature>
<evidence type="ECO:0000313" key="4">
    <source>
        <dbReference type="Proteomes" id="UP001174936"/>
    </source>
</evidence>
<keyword evidence="1" id="KW-0175">Coiled coil</keyword>
<feature type="compositionally biased region" description="Polar residues" evidence="2">
    <location>
        <begin position="893"/>
        <end position="907"/>
    </location>
</feature>
<feature type="region of interest" description="Disordered" evidence="2">
    <location>
        <begin position="499"/>
        <end position="525"/>
    </location>
</feature>
<feature type="compositionally biased region" description="Basic and acidic residues" evidence="2">
    <location>
        <begin position="835"/>
        <end position="848"/>
    </location>
</feature>
<feature type="compositionally biased region" description="Basic and acidic residues" evidence="2">
    <location>
        <begin position="345"/>
        <end position="365"/>
    </location>
</feature>
<feature type="compositionally biased region" description="Polar residues" evidence="2">
    <location>
        <begin position="183"/>
        <end position="194"/>
    </location>
</feature>
<feature type="compositionally biased region" description="Pro residues" evidence="2">
    <location>
        <begin position="230"/>
        <end position="245"/>
    </location>
</feature>
<keyword evidence="4" id="KW-1185">Reference proteome</keyword>